<feature type="signal peptide" evidence="3">
    <location>
        <begin position="1"/>
        <end position="22"/>
    </location>
</feature>
<protein>
    <submittedName>
        <fullName evidence="5">ABC transporter substrate-binding protein</fullName>
    </submittedName>
</protein>
<feature type="chain" id="PRO_5045903220" evidence="3">
    <location>
        <begin position="23"/>
        <end position="380"/>
    </location>
</feature>
<comment type="caution">
    <text evidence="5">The sequence shown here is derived from an EMBL/GenBank/DDBJ whole genome shotgun (WGS) entry which is preliminary data.</text>
</comment>
<dbReference type="SUPFAM" id="SSF53822">
    <property type="entry name" value="Periplasmic binding protein-like I"/>
    <property type="match status" value="1"/>
</dbReference>
<reference evidence="6" key="1">
    <citation type="journal article" date="2019" name="Int. J. Syst. Evol. Microbiol.">
        <title>The Global Catalogue of Microorganisms (GCM) 10K type strain sequencing project: providing services to taxonomists for standard genome sequencing and annotation.</title>
        <authorList>
            <consortium name="The Broad Institute Genomics Platform"/>
            <consortium name="The Broad Institute Genome Sequencing Center for Infectious Disease"/>
            <person name="Wu L."/>
            <person name="Ma J."/>
        </authorList>
    </citation>
    <scope>NUCLEOTIDE SEQUENCE [LARGE SCALE GENOMIC DNA]</scope>
    <source>
        <strain evidence="6">JCM 17804</strain>
    </source>
</reference>
<evidence type="ECO:0000256" key="2">
    <source>
        <dbReference type="ARBA" id="ARBA00022729"/>
    </source>
</evidence>
<dbReference type="Proteomes" id="UP001500975">
    <property type="component" value="Unassembled WGS sequence"/>
</dbReference>
<evidence type="ECO:0000256" key="3">
    <source>
        <dbReference type="SAM" id="SignalP"/>
    </source>
</evidence>
<proteinExistence type="inferred from homology"/>
<feature type="domain" description="Leucine-binding protein" evidence="4">
    <location>
        <begin position="25"/>
        <end position="359"/>
    </location>
</feature>
<organism evidence="5 6">
    <name type="scientific">Variovorax defluvii</name>
    <dbReference type="NCBI Taxonomy" id="913761"/>
    <lineage>
        <taxon>Bacteria</taxon>
        <taxon>Pseudomonadati</taxon>
        <taxon>Pseudomonadota</taxon>
        <taxon>Betaproteobacteria</taxon>
        <taxon>Burkholderiales</taxon>
        <taxon>Comamonadaceae</taxon>
        <taxon>Variovorax</taxon>
    </lineage>
</organism>
<dbReference type="Gene3D" id="3.40.50.2300">
    <property type="match status" value="2"/>
</dbReference>
<dbReference type="CDD" id="cd06333">
    <property type="entry name" value="PBP1_ABC_RPA1789-like"/>
    <property type="match status" value="1"/>
</dbReference>
<dbReference type="PANTHER" id="PTHR30483:SF38">
    <property type="entry name" value="BLR7848 PROTEIN"/>
    <property type="match status" value="1"/>
</dbReference>
<dbReference type="InterPro" id="IPR028081">
    <property type="entry name" value="Leu-bd"/>
</dbReference>
<dbReference type="PANTHER" id="PTHR30483">
    <property type="entry name" value="LEUCINE-SPECIFIC-BINDING PROTEIN"/>
    <property type="match status" value="1"/>
</dbReference>
<evidence type="ECO:0000259" key="4">
    <source>
        <dbReference type="Pfam" id="PF13458"/>
    </source>
</evidence>
<sequence>MNNIARLVGLTAIALAAAHASAADLKIGFISSLSGPVSALGIPYEKGIRAAIAEHPQLAGRKVELIVLDDASDPTTAGRNARKLVVEDKVDVLIGSSGVPNAMAIAAVARELNTPLISPTPVTIPGPEGAWTVTVSQPFPLMVAGVVERMKKSGVKTVAFIGFSDALGDLAYDSLVKSAEPAGIKVVANERYARTDSSVAGQVLKIISARPDAVFAGNSGTPGALPYLALQERGYKGGIYGTHGLINADFVRVGGSAIEGLQVPSGPVLVADQLPADNPIKKVSMNFRSAYQKVHGAVPTDAFSSYTYDAYLLLADAASRTKGEPGTPAYRTALRDAIVSTKELVGTHGVYNFKPDNRYGSDQRAVVVVRMEKGQWKLVP</sequence>
<evidence type="ECO:0000313" key="5">
    <source>
        <dbReference type="EMBL" id="GAA4350022.1"/>
    </source>
</evidence>
<dbReference type="InterPro" id="IPR028082">
    <property type="entry name" value="Peripla_BP_I"/>
</dbReference>
<dbReference type="Pfam" id="PF13458">
    <property type="entry name" value="Peripla_BP_6"/>
    <property type="match status" value="1"/>
</dbReference>
<dbReference type="RefSeq" id="WP_345539781.1">
    <property type="nucleotide sequence ID" value="NZ_BAABGJ010000060.1"/>
</dbReference>
<dbReference type="InterPro" id="IPR051010">
    <property type="entry name" value="BCAA_transport"/>
</dbReference>
<name>A0ABP8I2J0_9BURK</name>
<evidence type="ECO:0000256" key="1">
    <source>
        <dbReference type="ARBA" id="ARBA00010062"/>
    </source>
</evidence>
<accession>A0ABP8I2J0</accession>
<evidence type="ECO:0000313" key="6">
    <source>
        <dbReference type="Proteomes" id="UP001500975"/>
    </source>
</evidence>
<dbReference type="EMBL" id="BAABGJ010000060">
    <property type="protein sequence ID" value="GAA4350022.1"/>
    <property type="molecule type" value="Genomic_DNA"/>
</dbReference>
<keyword evidence="6" id="KW-1185">Reference proteome</keyword>
<comment type="similarity">
    <text evidence="1">Belongs to the leucine-binding protein family.</text>
</comment>
<gene>
    <name evidence="5" type="ORF">GCM10023165_37320</name>
</gene>
<keyword evidence="2 3" id="KW-0732">Signal</keyword>